<accession>A0A7S4B3P7</accession>
<evidence type="ECO:0000256" key="1">
    <source>
        <dbReference type="SAM" id="MobiDB-lite"/>
    </source>
</evidence>
<sequence>MAGTENLQAAARAVRCYRETLKRARYLGGDRGKSIRVGAQEKFLKLRNTQSTAGFQTALSSVESRLSYLRMITPRYAGGPVQASNAYAKEFGGTGSFDMRDGKLERQASANASSPKA</sequence>
<name>A0A7S4B3P7_CHRCT</name>
<reference evidence="2" key="1">
    <citation type="submission" date="2021-01" db="EMBL/GenBank/DDBJ databases">
        <authorList>
            <person name="Corre E."/>
            <person name="Pelletier E."/>
            <person name="Niang G."/>
            <person name="Scheremetjew M."/>
            <person name="Finn R."/>
            <person name="Kale V."/>
            <person name="Holt S."/>
            <person name="Cochrane G."/>
            <person name="Meng A."/>
            <person name="Brown T."/>
            <person name="Cohen L."/>
        </authorList>
    </citation>
    <scope>NUCLEOTIDE SEQUENCE</scope>
    <source>
        <strain evidence="2">CCMP645</strain>
    </source>
</reference>
<dbReference type="EMBL" id="HBIZ01007733">
    <property type="protein sequence ID" value="CAE0751860.1"/>
    <property type="molecule type" value="Transcribed_RNA"/>
</dbReference>
<dbReference type="AlphaFoldDB" id="A0A7S4B3P7"/>
<organism evidence="2">
    <name type="scientific">Chrysotila carterae</name>
    <name type="common">Marine alga</name>
    <name type="synonym">Syracosphaera carterae</name>
    <dbReference type="NCBI Taxonomy" id="13221"/>
    <lineage>
        <taxon>Eukaryota</taxon>
        <taxon>Haptista</taxon>
        <taxon>Haptophyta</taxon>
        <taxon>Prymnesiophyceae</taxon>
        <taxon>Isochrysidales</taxon>
        <taxon>Isochrysidaceae</taxon>
        <taxon>Chrysotila</taxon>
    </lineage>
</organism>
<proteinExistence type="predicted"/>
<feature type="region of interest" description="Disordered" evidence="1">
    <location>
        <begin position="92"/>
        <end position="117"/>
    </location>
</feature>
<evidence type="ECO:0000313" key="2">
    <source>
        <dbReference type="EMBL" id="CAE0751860.1"/>
    </source>
</evidence>
<evidence type="ECO:0008006" key="3">
    <source>
        <dbReference type="Google" id="ProtNLM"/>
    </source>
</evidence>
<protein>
    <recommendedName>
        <fullName evidence="3">Complex 1 LYR protein</fullName>
    </recommendedName>
</protein>
<feature type="compositionally biased region" description="Polar residues" evidence="1">
    <location>
        <begin position="108"/>
        <end position="117"/>
    </location>
</feature>
<gene>
    <name evidence="2" type="ORF">PCAR00345_LOCUS4445</name>
</gene>